<comment type="similarity">
    <text evidence="1">Belongs to the NAD(P)-dependent epimerase/dehydratase family. SDR39U1 subfamily.</text>
</comment>
<evidence type="ECO:0000256" key="1">
    <source>
        <dbReference type="ARBA" id="ARBA00009353"/>
    </source>
</evidence>
<sequence>MKVCLTGGTGFIGSRLSQLFKDNNIQVVHITRVDLKKGPKAIAQKVEGAGVVINLAGSPILKRWTEPNKQTIRDSRVETTKKLVEAILMVQNKPSMVMSASAVGIYDTVYEHDEFSDRLGKDFLASVCMEWEAALAPLLKTDIKLTVLRLGIVLDRQEGALAKMITPFKLGLGTVVGDGTQPFPCIHINDLLSAVWYILNHPKSSGIYNLVAPEMVSNHYFSKTLGKKLHRPVILRAYSFILKLLLGEGANALLKGQKVRPRRLLELGYPFQFPTIDSILQDLVIEKS</sequence>
<dbReference type="InterPro" id="IPR013549">
    <property type="entry name" value="DUF1731"/>
</dbReference>
<dbReference type="RefSeq" id="WP_142531828.1">
    <property type="nucleotide sequence ID" value="NZ_FXTB01000001.1"/>
</dbReference>
<dbReference type="Pfam" id="PF01370">
    <property type="entry name" value="Epimerase"/>
    <property type="match status" value="1"/>
</dbReference>
<protein>
    <recommendedName>
        <fullName evidence="6">TIGR01777 family protein</fullName>
    </recommendedName>
</protein>
<feature type="domain" description="NAD-dependent epimerase/dehydratase" evidence="2">
    <location>
        <begin position="3"/>
        <end position="209"/>
    </location>
</feature>
<dbReference type="Proteomes" id="UP000319040">
    <property type="component" value="Unassembled WGS sequence"/>
</dbReference>
<evidence type="ECO:0000313" key="5">
    <source>
        <dbReference type="Proteomes" id="UP000319040"/>
    </source>
</evidence>
<dbReference type="InterPro" id="IPR001509">
    <property type="entry name" value="Epimerase_deHydtase"/>
</dbReference>
<evidence type="ECO:0008006" key="6">
    <source>
        <dbReference type="Google" id="ProtNLM"/>
    </source>
</evidence>
<dbReference type="InterPro" id="IPR010099">
    <property type="entry name" value="SDR39U1"/>
</dbReference>
<dbReference type="SUPFAM" id="SSF51735">
    <property type="entry name" value="NAD(P)-binding Rossmann-fold domains"/>
    <property type="match status" value="1"/>
</dbReference>
<dbReference type="Gene3D" id="3.40.50.720">
    <property type="entry name" value="NAD(P)-binding Rossmann-like Domain"/>
    <property type="match status" value="1"/>
</dbReference>
<name>A0A521AW46_SACCC</name>
<evidence type="ECO:0000259" key="3">
    <source>
        <dbReference type="Pfam" id="PF08338"/>
    </source>
</evidence>
<keyword evidence="5" id="KW-1185">Reference proteome</keyword>
<dbReference type="AlphaFoldDB" id="A0A521AW46"/>
<dbReference type="EMBL" id="FXTB01000001">
    <property type="protein sequence ID" value="SMO39025.1"/>
    <property type="molecule type" value="Genomic_DNA"/>
</dbReference>
<evidence type="ECO:0000259" key="2">
    <source>
        <dbReference type="Pfam" id="PF01370"/>
    </source>
</evidence>
<gene>
    <name evidence="4" type="ORF">SAMN06265379_101453</name>
</gene>
<dbReference type="PANTHER" id="PTHR11092:SF0">
    <property type="entry name" value="EPIMERASE FAMILY PROTEIN SDR39U1"/>
    <property type="match status" value="1"/>
</dbReference>
<dbReference type="InterPro" id="IPR036291">
    <property type="entry name" value="NAD(P)-bd_dom_sf"/>
</dbReference>
<accession>A0A521AW46</accession>
<organism evidence="4 5">
    <name type="scientific">Saccharicrinis carchari</name>
    <dbReference type="NCBI Taxonomy" id="1168039"/>
    <lineage>
        <taxon>Bacteria</taxon>
        <taxon>Pseudomonadati</taxon>
        <taxon>Bacteroidota</taxon>
        <taxon>Bacteroidia</taxon>
        <taxon>Marinilabiliales</taxon>
        <taxon>Marinilabiliaceae</taxon>
        <taxon>Saccharicrinis</taxon>
    </lineage>
</organism>
<evidence type="ECO:0000313" key="4">
    <source>
        <dbReference type="EMBL" id="SMO39025.1"/>
    </source>
</evidence>
<proteinExistence type="inferred from homology"/>
<dbReference type="PANTHER" id="PTHR11092">
    <property type="entry name" value="SUGAR NUCLEOTIDE EPIMERASE RELATED"/>
    <property type="match status" value="1"/>
</dbReference>
<dbReference type="Pfam" id="PF08338">
    <property type="entry name" value="DUF1731"/>
    <property type="match status" value="1"/>
</dbReference>
<dbReference type="OrthoDB" id="329806at2"/>
<feature type="domain" description="DUF1731" evidence="3">
    <location>
        <begin position="239"/>
        <end position="283"/>
    </location>
</feature>
<reference evidence="4 5" key="1">
    <citation type="submission" date="2017-05" db="EMBL/GenBank/DDBJ databases">
        <authorList>
            <person name="Varghese N."/>
            <person name="Submissions S."/>
        </authorList>
    </citation>
    <scope>NUCLEOTIDE SEQUENCE [LARGE SCALE GENOMIC DNA]</scope>
    <source>
        <strain evidence="4 5">DSM 27040</strain>
    </source>
</reference>
<dbReference type="NCBIfam" id="TIGR01777">
    <property type="entry name" value="yfcH"/>
    <property type="match status" value="1"/>
</dbReference>